<dbReference type="InterPro" id="IPR019094">
    <property type="entry name" value="Phage_SP-beta_YorD"/>
</dbReference>
<organism evidence="3 4">
    <name type="scientific">Bacillus safensis</name>
    <dbReference type="NCBI Taxonomy" id="561879"/>
    <lineage>
        <taxon>Bacteria</taxon>
        <taxon>Bacillati</taxon>
        <taxon>Bacillota</taxon>
        <taxon>Bacilli</taxon>
        <taxon>Bacillales</taxon>
        <taxon>Bacillaceae</taxon>
        <taxon>Bacillus</taxon>
    </lineage>
</organism>
<feature type="domain" description="Bacteriophage SP-beta YorD" evidence="2">
    <location>
        <begin position="4"/>
        <end position="55"/>
    </location>
</feature>
<dbReference type="InterPro" id="IPR035950">
    <property type="entry name" value="XkdW-like_sf"/>
</dbReference>
<sequence length="148" mass="17158">MNKALAIKYLYPNAELGKDYSVRDDGEGQFIDKWSLEDPVPSDEVLEVAWNEYLAKNDEKPLSNVERQLLLLGEQLALEKIARQQSDRVNATLGQQLAEMRIEILKLKGGGLLMNLNFWVLALFFFINGPQLQWLNKRWRLRTVQLKI</sequence>
<reference evidence="3 4" key="1">
    <citation type="submission" date="2019-12" db="EMBL/GenBank/DDBJ databases">
        <title>Full genome sequence of a Bacillus safensis strain isolated from commercially available natto in Indonesia.</title>
        <authorList>
            <person name="Yoshida M."/>
            <person name="Uomi M."/>
            <person name="Waturangi D."/>
            <person name="Ekaputri J.J."/>
            <person name="Setiamarga D.H.E."/>
        </authorList>
    </citation>
    <scope>NUCLEOTIDE SEQUENCE [LARGE SCALE GENOMIC DNA]</scope>
    <source>
        <strain evidence="3 4">IDN1</strain>
    </source>
</reference>
<keyword evidence="1" id="KW-1133">Transmembrane helix</keyword>
<evidence type="ECO:0000256" key="1">
    <source>
        <dbReference type="SAM" id="Phobius"/>
    </source>
</evidence>
<keyword evidence="1" id="KW-0472">Membrane</keyword>
<dbReference type="Pfam" id="PF09636">
    <property type="entry name" value="XkdW"/>
    <property type="match status" value="1"/>
</dbReference>
<accession>A0A5S9M2Z7</accession>
<evidence type="ECO:0000259" key="2">
    <source>
        <dbReference type="Pfam" id="PF09636"/>
    </source>
</evidence>
<dbReference type="EMBL" id="AP021906">
    <property type="protein sequence ID" value="BBP87503.1"/>
    <property type="molecule type" value="Genomic_DNA"/>
</dbReference>
<name>A0A5S9M2Z7_BACIA</name>
<evidence type="ECO:0000313" key="4">
    <source>
        <dbReference type="Proteomes" id="UP000464658"/>
    </source>
</evidence>
<gene>
    <name evidence="3" type="ORF">BsIDN1_11210</name>
</gene>
<proteinExistence type="predicted"/>
<dbReference type="Gene3D" id="3.30.56.60">
    <property type="entry name" value="XkdW-like"/>
    <property type="match status" value="1"/>
</dbReference>
<keyword evidence="1" id="KW-0812">Transmembrane</keyword>
<dbReference type="SUPFAM" id="SSF159865">
    <property type="entry name" value="XkdW-like"/>
    <property type="match status" value="1"/>
</dbReference>
<dbReference type="Proteomes" id="UP000464658">
    <property type="component" value="Chromosome"/>
</dbReference>
<evidence type="ECO:0000313" key="3">
    <source>
        <dbReference type="EMBL" id="BBP87503.1"/>
    </source>
</evidence>
<dbReference type="AlphaFoldDB" id="A0A5S9M2Z7"/>
<protein>
    <recommendedName>
        <fullName evidence="2">Bacteriophage SP-beta YorD domain-containing protein</fullName>
    </recommendedName>
</protein>
<feature type="transmembrane region" description="Helical" evidence="1">
    <location>
        <begin position="110"/>
        <end position="127"/>
    </location>
</feature>